<feature type="transmembrane region" description="Helical" evidence="7">
    <location>
        <begin position="69"/>
        <end position="91"/>
    </location>
</feature>
<dbReference type="InterPro" id="IPR007353">
    <property type="entry name" value="DUF421"/>
</dbReference>
<evidence type="ECO:0000259" key="8">
    <source>
        <dbReference type="Pfam" id="PF04239"/>
    </source>
</evidence>
<keyword evidence="4 7" id="KW-0812">Transmembrane</keyword>
<organism evidence="10 11">
    <name type="scientific">Bhargavaea cecembensis DSE10</name>
    <dbReference type="NCBI Taxonomy" id="1235279"/>
    <lineage>
        <taxon>Bacteria</taxon>
        <taxon>Bacillati</taxon>
        <taxon>Bacillota</taxon>
        <taxon>Bacilli</taxon>
        <taxon>Bacillales</taxon>
        <taxon>Caryophanaceae</taxon>
        <taxon>Bhargavaea</taxon>
    </lineage>
</organism>
<dbReference type="Gene3D" id="3.30.240.20">
    <property type="entry name" value="bsu07140 like domains"/>
    <property type="match status" value="2"/>
</dbReference>
<dbReference type="Pfam" id="PF04239">
    <property type="entry name" value="DUF421"/>
    <property type="match status" value="1"/>
</dbReference>
<evidence type="ECO:0000256" key="5">
    <source>
        <dbReference type="ARBA" id="ARBA00022989"/>
    </source>
</evidence>
<dbReference type="Proteomes" id="UP000011919">
    <property type="component" value="Unassembled WGS sequence"/>
</dbReference>
<dbReference type="Pfam" id="PF20730">
    <property type="entry name" value="YetF_N"/>
    <property type="match status" value="1"/>
</dbReference>
<name>M7NL41_9BACL</name>
<evidence type="ECO:0000313" key="11">
    <source>
        <dbReference type="Proteomes" id="UP000011919"/>
    </source>
</evidence>
<feature type="transmembrane region" description="Helical" evidence="7">
    <location>
        <begin position="43"/>
        <end position="63"/>
    </location>
</feature>
<keyword evidence="3" id="KW-1003">Cell membrane</keyword>
<dbReference type="PANTHER" id="PTHR34582:SF7">
    <property type="entry name" value="UPF0702 TRANSMEMBRANE PROTEIN YDFS"/>
    <property type="match status" value="1"/>
</dbReference>
<dbReference type="InterPro" id="IPR048454">
    <property type="entry name" value="YetF_N"/>
</dbReference>
<evidence type="ECO:0000313" key="10">
    <source>
        <dbReference type="EMBL" id="EMR07917.1"/>
    </source>
</evidence>
<evidence type="ECO:0000256" key="6">
    <source>
        <dbReference type="ARBA" id="ARBA00023136"/>
    </source>
</evidence>
<dbReference type="AlphaFoldDB" id="M7NL41"/>
<keyword evidence="6 7" id="KW-0472">Membrane</keyword>
<comment type="similarity">
    <text evidence="2">Belongs to the UPF0702 family.</text>
</comment>
<dbReference type="InterPro" id="IPR023090">
    <property type="entry name" value="UPF0702_alpha/beta_dom_sf"/>
</dbReference>
<feature type="transmembrane region" description="Helical" evidence="7">
    <location>
        <begin position="12"/>
        <end position="31"/>
    </location>
</feature>
<reference evidence="10 11" key="1">
    <citation type="journal article" date="2013" name="Genome Announc.">
        <title>Draft Genome Sequence of Bhargavaea cecembensis Strain DSE10T, Isolated from a Deep-Sea Sediment Sample Collected at a Depth of 5,904 m from the Chagos-Laccadive Ridge System in the Indian Ocean.</title>
        <authorList>
            <person name="Shivaji S."/>
            <person name="Ara S."/>
            <person name="Begum Z."/>
            <person name="Ruth M."/>
            <person name="Singh A."/>
            <person name="Kumar Pinnaka A."/>
        </authorList>
    </citation>
    <scope>NUCLEOTIDE SEQUENCE [LARGE SCALE GENOMIC DNA]</scope>
    <source>
        <strain evidence="10 11">DSE10</strain>
    </source>
</reference>
<protein>
    <recommendedName>
        <fullName evidence="12">DUF421 domain-containing protein</fullName>
    </recommendedName>
</protein>
<dbReference type="eggNOG" id="COG2323">
    <property type="taxonomic scope" value="Bacteria"/>
</dbReference>
<accession>M7NL41</accession>
<keyword evidence="5 7" id="KW-1133">Transmembrane helix</keyword>
<evidence type="ECO:0000256" key="4">
    <source>
        <dbReference type="ARBA" id="ARBA00022692"/>
    </source>
</evidence>
<feature type="domain" description="YetF C-terminal" evidence="8">
    <location>
        <begin position="96"/>
        <end position="225"/>
    </location>
</feature>
<evidence type="ECO:0000256" key="2">
    <source>
        <dbReference type="ARBA" id="ARBA00006448"/>
    </source>
</evidence>
<keyword evidence="11" id="KW-1185">Reference proteome</keyword>
<dbReference type="PANTHER" id="PTHR34582">
    <property type="entry name" value="UPF0702 TRANSMEMBRANE PROTEIN YCAP"/>
    <property type="match status" value="1"/>
</dbReference>
<sequence length="242" mass="27059">MFEGWGEGWADVHFWEMIVRTVLSFAALLLLTRLLGKKQMSQLTFFHYITGITIGSIAANIAGESETPFWNGMVSLAVWTLLTVLLSFITLKWGGSRVILDNQPTIVVRDGRIDEQAMKSVQLHLDDLNMMLRETGIFAIKDVQYAVLEPNGALSVLQKVQQLPATKKDVKAGGGHPQYMPSEIIADGRVNRKNLGMYGLSEEWLLEEIGKHGVSRSDQVFFAQLQEDGTLDVTLKQPKLKK</sequence>
<dbReference type="PATRIC" id="fig|1235279.3.peg.257"/>
<dbReference type="OrthoDB" id="9778331at2"/>
<comment type="caution">
    <text evidence="10">The sequence shown here is derived from an EMBL/GenBank/DDBJ whole genome shotgun (WGS) entry which is preliminary data.</text>
</comment>
<evidence type="ECO:0000259" key="9">
    <source>
        <dbReference type="Pfam" id="PF20730"/>
    </source>
</evidence>
<dbReference type="GO" id="GO:0005886">
    <property type="term" value="C:plasma membrane"/>
    <property type="evidence" value="ECO:0007669"/>
    <property type="project" value="UniProtKB-SubCell"/>
</dbReference>
<evidence type="ECO:0008006" key="12">
    <source>
        <dbReference type="Google" id="ProtNLM"/>
    </source>
</evidence>
<comment type="subcellular location">
    <subcellularLocation>
        <location evidence="1">Cell membrane</location>
        <topology evidence="1">Multi-pass membrane protein</topology>
    </subcellularLocation>
</comment>
<evidence type="ECO:0000256" key="3">
    <source>
        <dbReference type="ARBA" id="ARBA00022475"/>
    </source>
</evidence>
<dbReference type="EMBL" id="AOFT01000001">
    <property type="protein sequence ID" value="EMR07917.1"/>
    <property type="molecule type" value="Genomic_DNA"/>
</dbReference>
<feature type="domain" description="YetF-like N-terminal transmembrane" evidence="9">
    <location>
        <begin position="16"/>
        <end position="89"/>
    </location>
</feature>
<gene>
    <name evidence="10" type="ORF">C772_00246</name>
</gene>
<evidence type="ECO:0000256" key="7">
    <source>
        <dbReference type="SAM" id="Phobius"/>
    </source>
</evidence>
<dbReference type="STRING" id="1235279.C772_00246"/>
<proteinExistence type="inferred from homology"/>
<evidence type="ECO:0000256" key="1">
    <source>
        <dbReference type="ARBA" id="ARBA00004651"/>
    </source>
</evidence>